<evidence type="ECO:0000313" key="2">
    <source>
        <dbReference type="Proteomes" id="UP000267821"/>
    </source>
</evidence>
<proteinExistence type="predicted"/>
<dbReference type="InParanoid" id="A0A3N4LHN2"/>
<sequence>MPILLDKCKEPLSTVGSIFSCSKIVTCGKNNAVTQKDQAGKTLSAAEHIKSEREPNQLGDTMFMYQHSCCHAYYRNCRQIQILNMQKRFLYRAFYRHMIPLWCTSETLRVLDATC</sequence>
<dbReference type="PROSITE" id="PS51257">
    <property type="entry name" value="PROKAR_LIPOPROTEIN"/>
    <property type="match status" value="1"/>
</dbReference>
<organism evidence="1 2">
    <name type="scientific">Terfezia boudieri ATCC MYA-4762</name>
    <dbReference type="NCBI Taxonomy" id="1051890"/>
    <lineage>
        <taxon>Eukaryota</taxon>
        <taxon>Fungi</taxon>
        <taxon>Dikarya</taxon>
        <taxon>Ascomycota</taxon>
        <taxon>Pezizomycotina</taxon>
        <taxon>Pezizomycetes</taxon>
        <taxon>Pezizales</taxon>
        <taxon>Pezizaceae</taxon>
        <taxon>Terfezia</taxon>
    </lineage>
</organism>
<dbReference type="Proteomes" id="UP000267821">
    <property type="component" value="Unassembled WGS sequence"/>
</dbReference>
<accession>A0A3N4LHN2</accession>
<protein>
    <submittedName>
        <fullName evidence="1">Uncharacterized protein</fullName>
    </submittedName>
</protein>
<keyword evidence="2" id="KW-1185">Reference proteome</keyword>
<gene>
    <name evidence="1" type="ORF">L211DRAFT_342019</name>
</gene>
<dbReference type="AlphaFoldDB" id="A0A3N4LHN2"/>
<evidence type="ECO:0000313" key="1">
    <source>
        <dbReference type="EMBL" id="RPB22236.1"/>
    </source>
</evidence>
<name>A0A3N4LHN2_9PEZI</name>
<dbReference type="EMBL" id="ML121553">
    <property type="protein sequence ID" value="RPB22236.1"/>
    <property type="molecule type" value="Genomic_DNA"/>
</dbReference>
<reference evidence="1 2" key="1">
    <citation type="journal article" date="2018" name="Nat. Ecol. Evol.">
        <title>Pezizomycetes genomes reveal the molecular basis of ectomycorrhizal truffle lifestyle.</title>
        <authorList>
            <person name="Murat C."/>
            <person name="Payen T."/>
            <person name="Noel B."/>
            <person name="Kuo A."/>
            <person name="Morin E."/>
            <person name="Chen J."/>
            <person name="Kohler A."/>
            <person name="Krizsan K."/>
            <person name="Balestrini R."/>
            <person name="Da Silva C."/>
            <person name="Montanini B."/>
            <person name="Hainaut M."/>
            <person name="Levati E."/>
            <person name="Barry K.W."/>
            <person name="Belfiori B."/>
            <person name="Cichocki N."/>
            <person name="Clum A."/>
            <person name="Dockter R.B."/>
            <person name="Fauchery L."/>
            <person name="Guy J."/>
            <person name="Iotti M."/>
            <person name="Le Tacon F."/>
            <person name="Lindquist E.A."/>
            <person name="Lipzen A."/>
            <person name="Malagnac F."/>
            <person name="Mello A."/>
            <person name="Molinier V."/>
            <person name="Miyauchi S."/>
            <person name="Poulain J."/>
            <person name="Riccioni C."/>
            <person name="Rubini A."/>
            <person name="Sitrit Y."/>
            <person name="Splivallo R."/>
            <person name="Traeger S."/>
            <person name="Wang M."/>
            <person name="Zifcakova L."/>
            <person name="Wipf D."/>
            <person name="Zambonelli A."/>
            <person name="Paolocci F."/>
            <person name="Nowrousian M."/>
            <person name="Ottonello S."/>
            <person name="Baldrian P."/>
            <person name="Spatafora J.W."/>
            <person name="Henrissat B."/>
            <person name="Nagy L.G."/>
            <person name="Aury J.M."/>
            <person name="Wincker P."/>
            <person name="Grigoriev I.V."/>
            <person name="Bonfante P."/>
            <person name="Martin F.M."/>
        </authorList>
    </citation>
    <scope>NUCLEOTIDE SEQUENCE [LARGE SCALE GENOMIC DNA]</scope>
    <source>
        <strain evidence="1 2">ATCC MYA-4762</strain>
    </source>
</reference>